<comment type="function">
    <text evidence="9">Transmembrane (T) component of an energy-coupling factor (ECF) ABC-transporter complex. Unlike classic ABC transporters this ECF transporter provides the energy necessary to transport a number of different substrates.</text>
</comment>
<evidence type="ECO:0000313" key="11">
    <source>
        <dbReference type="Proteomes" id="UP000003340"/>
    </source>
</evidence>
<dbReference type="PANTHER" id="PTHR34857:SF2">
    <property type="entry name" value="SLL0384 PROTEIN"/>
    <property type="match status" value="1"/>
</dbReference>
<feature type="transmembrane region" description="Helical" evidence="9">
    <location>
        <begin position="70"/>
        <end position="88"/>
    </location>
</feature>
<dbReference type="EMBL" id="ACEC01000097">
    <property type="protein sequence ID" value="EEG29516.1"/>
    <property type="molecule type" value="Genomic_DNA"/>
</dbReference>
<keyword evidence="11" id="KW-1185">Reference proteome</keyword>
<comment type="subcellular location">
    <subcellularLocation>
        <location evidence="1 9">Cell membrane</location>
        <topology evidence="1 9">Multi-pass membrane protein</topology>
    </subcellularLocation>
</comment>
<evidence type="ECO:0000256" key="9">
    <source>
        <dbReference type="HAMAP-Rule" id="MF_01461"/>
    </source>
</evidence>
<evidence type="ECO:0000256" key="2">
    <source>
        <dbReference type="ARBA" id="ARBA00005660"/>
    </source>
</evidence>
<comment type="caution">
    <text evidence="10">The sequence shown here is derived from an EMBL/GenBank/DDBJ whole genome shotgun (WGS) entry which is preliminary data.</text>
</comment>
<dbReference type="HOGENOM" id="CLU_056469_2_2_9"/>
<evidence type="ECO:0000256" key="5">
    <source>
        <dbReference type="ARBA" id="ARBA00022475"/>
    </source>
</evidence>
<comment type="similarity">
    <text evidence="2 9">Belongs to the energy-coupling factor EcfT family.</text>
</comment>
<feature type="transmembrane region" description="Helical" evidence="9">
    <location>
        <begin position="246"/>
        <end position="266"/>
    </location>
</feature>
<feature type="transmembrane region" description="Helical" evidence="9">
    <location>
        <begin position="30"/>
        <end position="58"/>
    </location>
</feature>
<keyword evidence="5 9" id="KW-1003">Cell membrane</keyword>
<keyword evidence="6 9" id="KW-0812">Transmembrane</keyword>
<evidence type="ECO:0000256" key="4">
    <source>
        <dbReference type="ARBA" id="ARBA00022448"/>
    </source>
</evidence>
<dbReference type="CDD" id="cd16914">
    <property type="entry name" value="EcfT"/>
    <property type="match status" value="1"/>
</dbReference>
<protein>
    <recommendedName>
        <fullName evidence="3 9">Energy-coupling factor transporter transmembrane protein EcfT</fullName>
        <shortName evidence="9">ECF transporter T component EcfT</shortName>
    </recommendedName>
</protein>
<dbReference type="AlphaFoldDB" id="C0EG85"/>
<keyword evidence="8 9" id="KW-0472">Membrane</keyword>
<gene>
    <name evidence="9" type="primary">ecfT</name>
    <name evidence="10" type="ORF">CLOSTMETH_02878</name>
</gene>
<dbReference type="eggNOG" id="COG0619">
    <property type="taxonomic scope" value="Bacteria"/>
</dbReference>
<keyword evidence="7 9" id="KW-1133">Transmembrane helix</keyword>
<evidence type="ECO:0000313" key="10">
    <source>
        <dbReference type="EMBL" id="EEG29516.1"/>
    </source>
</evidence>
<name>C0EG85_9FIRM</name>
<comment type="subunit">
    <text evidence="9">Forms a stable energy-coupling factor (ECF) transporter complex composed of 2 membrane-embedded substrate-binding proteins (S component), 2 ATP-binding proteins (A component) and 2 transmembrane proteins (T component).</text>
</comment>
<proteinExistence type="inferred from homology"/>
<evidence type="ECO:0000256" key="1">
    <source>
        <dbReference type="ARBA" id="ARBA00004651"/>
    </source>
</evidence>
<keyword evidence="4 9" id="KW-0813">Transport</keyword>
<sequence length="270" mass="30155">MLKDITIGQYFPGNSPIHRLDPRTKILLTFVYIVLLFVVSNPYGYALSILFTLLLYVIAKIPIKMILKSLKPIIPIILFTAILNMFFVSGDPVFQIGFVSITKQGIKLAFVMAIRILCLIAGTSILTYTTLPIALTDGIEHLLKPLKKVKFPVHELAMMMTIALRFIPTLIEETDKIMAAQKARGADMETGSVLQRAKALIPILIPLFISAFRRAEELAMAMEARCYRGGEGRTRLKQLKFHGVDFGAWAVLLFLFAAVIVLNLFVPAPF</sequence>
<dbReference type="InterPro" id="IPR024919">
    <property type="entry name" value="EcfT"/>
</dbReference>
<dbReference type="Proteomes" id="UP000003340">
    <property type="component" value="Unassembled WGS sequence"/>
</dbReference>
<dbReference type="InterPro" id="IPR051611">
    <property type="entry name" value="ECF_transporter_component"/>
</dbReference>
<dbReference type="GO" id="GO:0022857">
    <property type="term" value="F:transmembrane transporter activity"/>
    <property type="evidence" value="ECO:0007669"/>
    <property type="project" value="UniProtKB-UniRule"/>
</dbReference>
<dbReference type="STRING" id="537013.CLOSTMETH_02878"/>
<dbReference type="HAMAP" id="MF_01461">
    <property type="entry name" value="EcfT"/>
    <property type="match status" value="1"/>
</dbReference>
<reference evidence="10 11" key="2">
    <citation type="submission" date="2009-02" db="EMBL/GenBank/DDBJ databases">
        <title>Draft genome sequence of Clostridium methylpentosum (DSM 5476).</title>
        <authorList>
            <person name="Sudarsanam P."/>
            <person name="Ley R."/>
            <person name="Guruge J."/>
            <person name="Turnbaugh P.J."/>
            <person name="Mahowald M."/>
            <person name="Liep D."/>
            <person name="Gordon J."/>
        </authorList>
    </citation>
    <scope>NUCLEOTIDE SEQUENCE [LARGE SCALE GENOMIC DNA]</scope>
    <source>
        <strain evidence="10 11">DSM 5476</strain>
    </source>
</reference>
<evidence type="ECO:0000256" key="6">
    <source>
        <dbReference type="ARBA" id="ARBA00022692"/>
    </source>
</evidence>
<reference evidence="10 11" key="1">
    <citation type="submission" date="2009-01" db="EMBL/GenBank/DDBJ databases">
        <authorList>
            <person name="Fulton L."/>
            <person name="Clifton S."/>
            <person name="Fulton B."/>
            <person name="Xu J."/>
            <person name="Minx P."/>
            <person name="Pepin K.H."/>
            <person name="Johnson M."/>
            <person name="Bhonagiri V."/>
            <person name="Nash W.E."/>
            <person name="Mardis E.R."/>
            <person name="Wilson R.K."/>
        </authorList>
    </citation>
    <scope>NUCLEOTIDE SEQUENCE [LARGE SCALE GENOMIC DNA]</scope>
    <source>
        <strain evidence="10 11">DSM 5476</strain>
    </source>
</reference>
<dbReference type="GO" id="GO:0005886">
    <property type="term" value="C:plasma membrane"/>
    <property type="evidence" value="ECO:0007669"/>
    <property type="project" value="UniProtKB-SubCell"/>
</dbReference>
<dbReference type="InterPro" id="IPR003339">
    <property type="entry name" value="ABC/ECF_trnsptr_transmembrane"/>
</dbReference>
<dbReference type="Pfam" id="PF02361">
    <property type="entry name" value="CbiQ"/>
    <property type="match status" value="1"/>
</dbReference>
<feature type="transmembrane region" description="Helical" evidence="9">
    <location>
        <begin position="108"/>
        <end position="131"/>
    </location>
</feature>
<organism evidence="10 11">
    <name type="scientific">[Clostridium] methylpentosum DSM 5476</name>
    <dbReference type="NCBI Taxonomy" id="537013"/>
    <lineage>
        <taxon>Bacteria</taxon>
        <taxon>Bacillati</taxon>
        <taxon>Bacillota</taxon>
        <taxon>Clostridia</taxon>
        <taxon>Eubacteriales</taxon>
        <taxon>Oscillospiraceae</taxon>
        <taxon>Oscillospiraceae incertae sedis</taxon>
    </lineage>
</organism>
<evidence type="ECO:0000256" key="8">
    <source>
        <dbReference type="ARBA" id="ARBA00023136"/>
    </source>
</evidence>
<evidence type="ECO:0000256" key="3">
    <source>
        <dbReference type="ARBA" id="ARBA00014042"/>
    </source>
</evidence>
<dbReference type="PANTHER" id="PTHR34857">
    <property type="entry name" value="SLL0384 PROTEIN"/>
    <property type="match status" value="1"/>
</dbReference>
<accession>C0EG85</accession>
<evidence type="ECO:0000256" key="7">
    <source>
        <dbReference type="ARBA" id="ARBA00022989"/>
    </source>
</evidence>